<comment type="caution">
    <text evidence="3">The sequence shown here is derived from an EMBL/GenBank/DDBJ whole genome shotgun (WGS) entry which is preliminary data.</text>
</comment>
<evidence type="ECO:0000256" key="1">
    <source>
        <dbReference type="SAM" id="MobiDB-lite"/>
    </source>
</evidence>
<feature type="region of interest" description="Disordered" evidence="1">
    <location>
        <begin position="82"/>
        <end position="104"/>
    </location>
</feature>
<dbReference type="AlphaFoldDB" id="A0A2M6WT76"/>
<dbReference type="EMBL" id="PFAM01000013">
    <property type="protein sequence ID" value="PIT96000.1"/>
    <property type="molecule type" value="Genomic_DNA"/>
</dbReference>
<sequence length="265" mass="29231">MGTFKREGGFNDRKGQRDFKPGGRGGFGPSRGSFDRGGDRGERVMYKAICSECRRTCEVPFRPTGDKPVYCSNCFSAQNEAGGGRDGGRGFDRPSFDRPRPSFDKPRFEERKSFSAICDKCGSQCDLPFRPTPGKPVFCSACFTKPESRGGNVGGSKSCDCQENYKNLNAKLDKIMKALNIPNEIVKTAPVKVEVIKEIFGDMEMLTKASAQGGVNKPEKIKKAKKEIIKDEVIEVVKKPKTVKKAVVKVKEVKVKKVAKVSKVK</sequence>
<evidence type="ECO:0000313" key="3">
    <source>
        <dbReference type="EMBL" id="PIT96000.1"/>
    </source>
</evidence>
<protein>
    <recommendedName>
        <fullName evidence="2">CxxC-x17-CxxC domain-containing protein</fullName>
    </recommendedName>
</protein>
<feature type="compositionally biased region" description="Basic and acidic residues" evidence="1">
    <location>
        <begin position="86"/>
        <end position="104"/>
    </location>
</feature>
<dbReference type="NCBIfam" id="TIGR04272">
    <property type="entry name" value="cxxc_cxxc_Mbark"/>
    <property type="match status" value="2"/>
</dbReference>
<feature type="compositionally biased region" description="Basic and acidic residues" evidence="1">
    <location>
        <begin position="1"/>
        <end position="21"/>
    </location>
</feature>
<reference evidence="4" key="1">
    <citation type="submission" date="2017-09" db="EMBL/GenBank/DDBJ databases">
        <title>Depth-based differentiation of microbial function through sediment-hosted aquifers and enrichment of novel symbionts in the deep terrestrial subsurface.</title>
        <authorList>
            <person name="Probst A.J."/>
            <person name="Ladd B."/>
            <person name="Jarett J.K."/>
            <person name="Geller-Mcgrath D.E."/>
            <person name="Sieber C.M.K."/>
            <person name="Emerson J.B."/>
            <person name="Anantharaman K."/>
            <person name="Thomas B.C."/>
            <person name="Malmstrom R."/>
            <person name="Stieglmeier M."/>
            <person name="Klingl A."/>
            <person name="Woyke T."/>
            <person name="Ryan C.M."/>
            <person name="Banfield J.F."/>
        </authorList>
    </citation>
    <scope>NUCLEOTIDE SEQUENCE [LARGE SCALE GENOMIC DNA]</scope>
</reference>
<evidence type="ECO:0000259" key="2">
    <source>
        <dbReference type="Pfam" id="PF23477"/>
    </source>
</evidence>
<feature type="domain" description="CxxC-x17-CxxC" evidence="2">
    <location>
        <begin position="43"/>
        <end position="78"/>
    </location>
</feature>
<dbReference type="InterPro" id="IPR026363">
    <property type="entry name" value="CxxC-x17-CxxC_dom"/>
</dbReference>
<organism evidence="3 4">
    <name type="scientific">Candidatus Falkowbacteria bacterium CG10_big_fil_rev_8_21_14_0_10_37_14</name>
    <dbReference type="NCBI Taxonomy" id="1974561"/>
    <lineage>
        <taxon>Bacteria</taxon>
        <taxon>Candidatus Falkowiibacteriota</taxon>
    </lineage>
</organism>
<proteinExistence type="predicted"/>
<feature type="region of interest" description="Disordered" evidence="1">
    <location>
        <begin position="1"/>
        <end position="39"/>
    </location>
</feature>
<name>A0A2M6WT76_9BACT</name>
<evidence type="ECO:0000313" key="4">
    <source>
        <dbReference type="Proteomes" id="UP000228533"/>
    </source>
</evidence>
<feature type="domain" description="CxxC-x17-CxxC" evidence="2">
    <location>
        <begin position="111"/>
        <end position="145"/>
    </location>
</feature>
<gene>
    <name evidence="3" type="ORF">COT94_01915</name>
</gene>
<dbReference type="Pfam" id="PF23477">
    <property type="entry name" value="zf_Tbcl_2"/>
    <property type="match status" value="2"/>
</dbReference>
<dbReference type="Proteomes" id="UP000228533">
    <property type="component" value="Unassembled WGS sequence"/>
</dbReference>
<accession>A0A2M6WT76</accession>